<dbReference type="AlphaFoldDB" id="A0A645DHM1"/>
<dbReference type="PANTHER" id="PTHR30426">
    <property type="entry name" value="4-HYDROXY-3-METHYLBUT-2-ENYL DIPHOSPHATE REDUCTASE"/>
    <property type="match status" value="1"/>
</dbReference>
<keyword evidence="3" id="KW-0479">Metal-binding</keyword>
<dbReference type="GO" id="GO:0046872">
    <property type="term" value="F:metal ion binding"/>
    <property type="evidence" value="ECO:0007669"/>
    <property type="project" value="UniProtKB-KW"/>
</dbReference>
<organism evidence="6">
    <name type="scientific">bioreactor metagenome</name>
    <dbReference type="NCBI Taxonomy" id="1076179"/>
    <lineage>
        <taxon>unclassified sequences</taxon>
        <taxon>metagenomes</taxon>
        <taxon>ecological metagenomes</taxon>
    </lineage>
</organism>
<evidence type="ECO:0000256" key="2">
    <source>
        <dbReference type="ARBA" id="ARBA00022485"/>
    </source>
</evidence>
<dbReference type="GO" id="GO:0050992">
    <property type="term" value="P:dimethylallyl diphosphate biosynthetic process"/>
    <property type="evidence" value="ECO:0007669"/>
    <property type="project" value="InterPro"/>
</dbReference>
<dbReference type="GO" id="GO:0051539">
    <property type="term" value="F:4 iron, 4 sulfur cluster binding"/>
    <property type="evidence" value="ECO:0007669"/>
    <property type="project" value="UniProtKB-KW"/>
</dbReference>
<keyword evidence="5" id="KW-0411">Iron-sulfur</keyword>
<dbReference type="Gene3D" id="3.40.1010.20">
    <property type="entry name" value="4-hydroxy-3-methylbut-2-enyl diphosphate reductase, catalytic domain"/>
    <property type="match status" value="2"/>
</dbReference>
<dbReference type="EC" id="1.17.7.4" evidence="6"/>
<proteinExistence type="predicted"/>
<evidence type="ECO:0000313" key="6">
    <source>
        <dbReference type="EMBL" id="MPM88092.1"/>
    </source>
</evidence>
<evidence type="ECO:0000256" key="3">
    <source>
        <dbReference type="ARBA" id="ARBA00022723"/>
    </source>
</evidence>
<gene>
    <name evidence="6" type="primary">ispH_34</name>
    <name evidence="6" type="ORF">SDC9_135193</name>
</gene>
<keyword evidence="4" id="KW-0408">Iron</keyword>
<comment type="cofactor">
    <cofactor evidence="1">
        <name>[4Fe-4S] cluster</name>
        <dbReference type="ChEBI" id="CHEBI:49883"/>
    </cofactor>
</comment>
<name>A0A645DHM1_9ZZZZ</name>
<dbReference type="PANTHER" id="PTHR30426:SF0">
    <property type="entry name" value="4-HYDROXY-3-METHYLBUT-2-ENYL DIPHOSPHATE REDUCTASE"/>
    <property type="match status" value="1"/>
</dbReference>
<dbReference type="GO" id="GO:0051745">
    <property type="term" value="F:4-hydroxy-3-methylbut-2-enyl diphosphate reductase activity"/>
    <property type="evidence" value="ECO:0007669"/>
    <property type="project" value="UniProtKB-EC"/>
</dbReference>
<evidence type="ECO:0000256" key="5">
    <source>
        <dbReference type="ARBA" id="ARBA00023014"/>
    </source>
</evidence>
<accession>A0A645DHM1</accession>
<evidence type="ECO:0000256" key="4">
    <source>
        <dbReference type="ARBA" id="ARBA00023004"/>
    </source>
</evidence>
<dbReference type="EMBL" id="VSSQ01035774">
    <property type="protein sequence ID" value="MPM88092.1"/>
    <property type="molecule type" value="Genomic_DNA"/>
</dbReference>
<dbReference type="Pfam" id="PF02401">
    <property type="entry name" value="LYTB"/>
    <property type="match status" value="1"/>
</dbReference>
<dbReference type="GO" id="GO:0019288">
    <property type="term" value="P:isopentenyl diphosphate biosynthetic process, methylerythritol 4-phosphate pathway"/>
    <property type="evidence" value="ECO:0007669"/>
    <property type="project" value="InterPro"/>
</dbReference>
<keyword evidence="6" id="KW-0560">Oxidoreductase</keyword>
<dbReference type="InterPro" id="IPR003451">
    <property type="entry name" value="LytB/IspH"/>
</dbReference>
<sequence length="128" mass="13870">MLSQTTLSSTEVENILTALRRRYPALQAISGICYATAERQEAVRQLAARGVELILVIGSPGSSNSNRLREVANDCGIPARLVDDPGELAGMDWSQLRRIRLTAGASAPEILVERAAAILRQHGFEIQS</sequence>
<protein>
    <submittedName>
        <fullName evidence="6">4-hydroxy-3-methylbut-2-enyl diphosphate reductase</fullName>
        <ecNumber evidence="6">1.17.7.4</ecNumber>
    </submittedName>
</protein>
<evidence type="ECO:0000256" key="1">
    <source>
        <dbReference type="ARBA" id="ARBA00001966"/>
    </source>
</evidence>
<reference evidence="6" key="1">
    <citation type="submission" date="2019-08" db="EMBL/GenBank/DDBJ databases">
        <authorList>
            <person name="Kucharzyk K."/>
            <person name="Murdoch R.W."/>
            <person name="Higgins S."/>
            <person name="Loffler F."/>
        </authorList>
    </citation>
    <scope>NUCLEOTIDE SEQUENCE</scope>
</reference>
<comment type="caution">
    <text evidence="6">The sequence shown here is derived from an EMBL/GenBank/DDBJ whole genome shotgun (WGS) entry which is preliminary data.</text>
</comment>
<keyword evidence="2" id="KW-0004">4Fe-4S</keyword>